<evidence type="ECO:0000313" key="2">
    <source>
        <dbReference type="Proteomes" id="UP001165685"/>
    </source>
</evidence>
<sequence>MPVPAEVRERVRGFLPAGEDIRYIFPASWNETVFFVFVVTDSAITVLSNRFWSRTRPKRIWHVFPRGVRIGPVETNLIPAFELGGHTFEVEEEYVSVINACDAEIDEDGLPEDPFPDL</sequence>
<accession>A0ABT4TVV7</accession>
<gene>
    <name evidence="1" type="ORF">O4U47_30285</name>
</gene>
<proteinExistence type="predicted"/>
<organism evidence="1 2">
    <name type="scientific">Nocardiopsis suaedae</name>
    <dbReference type="NCBI Taxonomy" id="3018444"/>
    <lineage>
        <taxon>Bacteria</taxon>
        <taxon>Bacillati</taxon>
        <taxon>Actinomycetota</taxon>
        <taxon>Actinomycetes</taxon>
        <taxon>Streptosporangiales</taxon>
        <taxon>Nocardiopsidaceae</taxon>
        <taxon>Nocardiopsis</taxon>
    </lineage>
</organism>
<name>A0ABT4TVV7_9ACTN</name>
<keyword evidence="2" id="KW-1185">Reference proteome</keyword>
<dbReference type="EMBL" id="JAQFWP010000108">
    <property type="protein sequence ID" value="MDA2808833.1"/>
    <property type="molecule type" value="Genomic_DNA"/>
</dbReference>
<evidence type="ECO:0000313" key="1">
    <source>
        <dbReference type="EMBL" id="MDA2808833.1"/>
    </source>
</evidence>
<dbReference type="RefSeq" id="WP_270681420.1">
    <property type="nucleotide sequence ID" value="NZ_JAQFWP010000108.1"/>
</dbReference>
<protein>
    <submittedName>
        <fullName evidence="1">Uncharacterized protein</fullName>
    </submittedName>
</protein>
<dbReference type="Proteomes" id="UP001165685">
    <property type="component" value="Unassembled WGS sequence"/>
</dbReference>
<reference evidence="1" key="1">
    <citation type="submission" date="2023-01" db="EMBL/GenBank/DDBJ databases">
        <title>Draft genome sequence of Nocardiopsis sp. LSu2-4 isolated from halophytes.</title>
        <authorList>
            <person name="Duangmal K."/>
            <person name="Chantavorakit T."/>
        </authorList>
    </citation>
    <scope>NUCLEOTIDE SEQUENCE</scope>
    <source>
        <strain evidence="1">LSu2-4</strain>
    </source>
</reference>
<comment type="caution">
    <text evidence="1">The sequence shown here is derived from an EMBL/GenBank/DDBJ whole genome shotgun (WGS) entry which is preliminary data.</text>
</comment>